<protein>
    <submittedName>
        <fullName evidence="2">Uncharacterized protein</fullName>
    </submittedName>
</protein>
<name>A0A2T0SHP6_9ACTN</name>
<reference evidence="2 3" key="1">
    <citation type="submission" date="2018-03" db="EMBL/GenBank/DDBJ databases">
        <title>Genomic Encyclopedia of Archaeal and Bacterial Type Strains, Phase II (KMG-II): from individual species to whole genera.</title>
        <authorList>
            <person name="Goeker M."/>
        </authorList>
    </citation>
    <scope>NUCLEOTIDE SEQUENCE [LARGE SCALE GENOMIC DNA]</scope>
    <source>
        <strain evidence="2 3">DSM 45348</strain>
    </source>
</reference>
<feature type="transmembrane region" description="Helical" evidence="1">
    <location>
        <begin position="45"/>
        <end position="66"/>
    </location>
</feature>
<evidence type="ECO:0000256" key="1">
    <source>
        <dbReference type="SAM" id="Phobius"/>
    </source>
</evidence>
<evidence type="ECO:0000313" key="3">
    <source>
        <dbReference type="Proteomes" id="UP000239209"/>
    </source>
</evidence>
<dbReference type="EMBL" id="PVZG01000001">
    <property type="protein sequence ID" value="PRY32932.1"/>
    <property type="molecule type" value="Genomic_DNA"/>
</dbReference>
<evidence type="ECO:0000313" key="2">
    <source>
        <dbReference type="EMBL" id="PRY32932.1"/>
    </source>
</evidence>
<comment type="caution">
    <text evidence="2">The sequence shown here is derived from an EMBL/GenBank/DDBJ whole genome shotgun (WGS) entry which is preliminary data.</text>
</comment>
<accession>A0A2T0SHP6</accession>
<dbReference type="OrthoDB" id="3403335at2"/>
<gene>
    <name evidence="2" type="ORF">CLV70_10191</name>
</gene>
<keyword evidence="1" id="KW-0812">Transmembrane</keyword>
<dbReference type="RefSeq" id="WP_106124305.1">
    <property type="nucleotide sequence ID" value="NZ_PVZG01000001.1"/>
</dbReference>
<dbReference type="Proteomes" id="UP000239209">
    <property type="component" value="Unassembled WGS sequence"/>
</dbReference>
<keyword evidence="1" id="KW-0472">Membrane</keyword>
<sequence length="114" mass="12079">MLTTAERPATLPQVVPVRCGERTIGAFVVRPDGVRYRPVVDVTRLGMAALGTVAVSVAALGTAAALRRRPMIGSVTMGPGGWVSLRRTGAPPLRSAGPRPWWARLLGARALEVR</sequence>
<proteinExistence type="predicted"/>
<dbReference type="AlphaFoldDB" id="A0A2T0SHP6"/>
<keyword evidence="3" id="KW-1185">Reference proteome</keyword>
<organism evidence="2 3">
    <name type="scientific">Pseudosporangium ferrugineum</name>
    <dbReference type="NCBI Taxonomy" id="439699"/>
    <lineage>
        <taxon>Bacteria</taxon>
        <taxon>Bacillati</taxon>
        <taxon>Actinomycetota</taxon>
        <taxon>Actinomycetes</taxon>
        <taxon>Micromonosporales</taxon>
        <taxon>Micromonosporaceae</taxon>
        <taxon>Pseudosporangium</taxon>
    </lineage>
</organism>
<keyword evidence="1" id="KW-1133">Transmembrane helix</keyword>